<name>A0A2D1UCJ5_9SPHI</name>
<reference evidence="2 3" key="1">
    <citation type="submission" date="2017-10" db="EMBL/GenBank/DDBJ databases">
        <title>Whole genome of Pedobacter ginsengisoli T01R-27 isolated from tomato rhizosphere.</title>
        <authorList>
            <person name="Weon H.-Y."/>
            <person name="Lee S.A."/>
            <person name="Sang M.K."/>
            <person name="Song J."/>
        </authorList>
    </citation>
    <scope>NUCLEOTIDE SEQUENCE [LARGE SCALE GENOMIC DNA]</scope>
    <source>
        <strain evidence="2 3">T01R-27</strain>
    </source>
</reference>
<evidence type="ECO:0000256" key="1">
    <source>
        <dbReference type="SAM" id="MobiDB-lite"/>
    </source>
</evidence>
<dbReference type="RefSeq" id="WP_099441160.1">
    <property type="nucleotide sequence ID" value="NZ_CP024091.1"/>
</dbReference>
<organism evidence="2 3">
    <name type="scientific">Pedobacter ginsengisoli</name>
    <dbReference type="NCBI Taxonomy" id="363852"/>
    <lineage>
        <taxon>Bacteria</taxon>
        <taxon>Pseudomonadati</taxon>
        <taxon>Bacteroidota</taxon>
        <taxon>Sphingobacteriia</taxon>
        <taxon>Sphingobacteriales</taxon>
        <taxon>Sphingobacteriaceae</taxon>
        <taxon>Pedobacter</taxon>
    </lineage>
</organism>
<accession>A0A2D1UCJ5</accession>
<dbReference type="AlphaFoldDB" id="A0A2D1UCJ5"/>
<feature type="compositionally biased region" description="Acidic residues" evidence="1">
    <location>
        <begin position="60"/>
        <end position="69"/>
    </location>
</feature>
<evidence type="ECO:0008006" key="4">
    <source>
        <dbReference type="Google" id="ProtNLM"/>
    </source>
</evidence>
<gene>
    <name evidence="2" type="ORF">CPT03_17275</name>
</gene>
<protein>
    <recommendedName>
        <fullName evidence="4">DUF4025 domain-containing protein</fullName>
    </recommendedName>
</protein>
<feature type="region of interest" description="Disordered" evidence="1">
    <location>
        <begin position="1"/>
        <end position="69"/>
    </location>
</feature>
<sequence length="69" mass="8011">MSKTKKTDKKNEPKTEPPHKTGLDEWNDRLDQNFENEHEGNELADEKARDYSYRAGSGDQSDETIDIQK</sequence>
<proteinExistence type="predicted"/>
<keyword evidence="3" id="KW-1185">Reference proteome</keyword>
<evidence type="ECO:0000313" key="2">
    <source>
        <dbReference type="EMBL" id="ATP59289.1"/>
    </source>
</evidence>
<dbReference type="EMBL" id="CP024091">
    <property type="protein sequence ID" value="ATP59289.1"/>
    <property type="molecule type" value="Genomic_DNA"/>
</dbReference>
<dbReference type="Proteomes" id="UP000223749">
    <property type="component" value="Chromosome"/>
</dbReference>
<evidence type="ECO:0000313" key="3">
    <source>
        <dbReference type="Proteomes" id="UP000223749"/>
    </source>
</evidence>
<dbReference type="OrthoDB" id="772674at2"/>
<dbReference type="KEGG" id="pgs:CPT03_17275"/>
<feature type="compositionally biased region" description="Basic and acidic residues" evidence="1">
    <location>
        <begin position="9"/>
        <end position="52"/>
    </location>
</feature>